<dbReference type="SUPFAM" id="SSF47741">
    <property type="entry name" value="CO dehydrogenase ISP C-domain like"/>
    <property type="match status" value="1"/>
</dbReference>
<accession>A0A1M5QII5</accession>
<evidence type="ECO:0000256" key="1">
    <source>
        <dbReference type="ARBA" id="ARBA00022630"/>
    </source>
</evidence>
<keyword evidence="1" id="KW-0285">Flavoprotein</keyword>
<dbReference type="Gene3D" id="3.30.390.50">
    <property type="entry name" value="CO dehydrogenase flavoprotein, C-terminal domain"/>
    <property type="match status" value="1"/>
</dbReference>
<dbReference type="GO" id="GO:0005506">
    <property type="term" value="F:iron ion binding"/>
    <property type="evidence" value="ECO:0007669"/>
    <property type="project" value="InterPro"/>
</dbReference>
<evidence type="ECO:0000313" key="9">
    <source>
        <dbReference type="Proteomes" id="UP000199758"/>
    </source>
</evidence>
<dbReference type="InterPro" id="IPR036010">
    <property type="entry name" value="2Fe-2S_ferredoxin-like_sf"/>
</dbReference>
<dbReference type="InterPro" id="IPR002888">
    <property type="entry name" value="2Fe-2S-bd"/>
</dbReference>
<dbReference type="NCBIfam" id="TIGR02963">
    <property type="entry name" value="xanthine_xdhA"/>
    <property type="match status" value="1"/>
</dbReference>
<evidence type="ECO:0000259" key="7">
    <source>
        <dbReference type="PROSITE" id="PS51387"/>
    </source>
</evidence>
<dbReference type="PANTHER" id="PTHR45444">
    <property type="entry name" value="XANTHINE DEHYDROGENASE"/>
    <property type="match status" value="1"/>
</dbReference>
<dbReference type="InterPro" id="IPR036683">
    <property type="entry name" value="CO_DH_flav_C_dom_sf"/>
</dbReference>
<dbReference type="Pfam" id="PF00111">
    <property type="entry name" value="Fer2"/>
    <property type="match status" value="1"/>
</dbReference>
<protein>
    <submittedName>
        <fullName evidence="8">Xanthine dehydrogenase small subunit</fullName>
    </submittedName>
</protein>
<dbReference type="SMART" id="SM01092">
    <property type="entry name" value="CO_deh_flav_C"/>
    <property type="match status" value="1"/>
</dbReference>
<dbReference type="Pfam" id="PF00941">
    <property type="entry name" value="FAD_binding_5"/>
    <property type="match status" value="1"/>
</dbReference>
<dbReference type="PANTHER" id="PTHR45444:SF3">
    <property type="entry name" value="XANTHINE DEHYDROGENASE"/>
    <property type="match status" value="1"/>
</dbReference>
<evidence type="ECO:0000313" key="8">
    <source>
        <dbReference type="EMBL" id="SHH13323.1"/>
    </source>
</evidence>
<dbReference type="InterPro" id="IPR012175">
    <property type="entry name" value="Xanth_DH_ssu_bac"/>
</dbReference>
<dbReference type="InterPro" id="IPR016166">
    <property type="entry name" value="FAD-bd_PCMH"/>
</dbReference>
<evidence type="ECO:0000256" key="4">
    <source>
        <dbReference type="ARBA" id="ARBA00023002"/>
    </source>
</evidence>
<evidence type="ECO:0000256" key="5">
    <source>
        <dbReference type="ARBA" id="ARBA00023004"/>
    </source>
</evidence>
<feature type="domain" description="2Fe-2S ferredoxin-type" evidence="6">
    <location>
        <begin position="3"/>
        <end position="90"/>
    </location>
</feature>
<dbReference type="InterPro" id="IPR002346">
    <property type="entry name" value="Mopterin_DH_FAD-bd"/>
</dbReference>
<dbReference type="InterPro" id="IPR006058">
    <property type="entry name" value="2Fe2S_fd_BS"/>
</dbReference>
<dbReference type="Gene3D" id="3.30.43.10">
    <property type="entry name" value="Uridine Diphospho-n-acetylenolpyruvylglucosamine Reductase, domain 2"/>
    <property type="match status" value="1"/>
</dbReference>
<dbReference type="PROSITE" id="PS51387">
    <property type="entry name" value="FAD_PCMH"/>
    <property type="match status" value="1"/>
</dbReference>
<name>A0A1M5QII5_9GAMM</name>
<keyword evidence="9" id="KW-1185">Reference proteome</keyword>
<evidence type="ECO:0000256" key="3">
    <source>
        <dbReference type="ARBA" id="ARBA00022827"/>
    </source>
</evidence>
<dbReference type="EMBL" id="FQWZ01000006">
    <property type="protein sequence ID" value="SHH13323.1"/>
    <property type="molecule type" value="Genomic_DNA"/>
</dbReference>
<dbReference type="Proteomes" id="UP000199758">
    <property type="component" value="Unassembled WGS sequence"/>
</dbReference>
<dbReference type="InterPro" id="IPR016208">
    <property type="entry name" value="Ald_Oxase/xanthine_DH-like"/>
</dbReference>
<dbReference type="PROSITE" id="PS00197">
    <property type="entry name" value="2FE2S_FER_1"/>
    <property type="match status" value="1"/>
</dbReference>
<dbReference type="Pfam" id="PF01799">
    <property type="entry name" value="Fer2_2"/>
    <property type="match status" value="1"/>
</dbReference>
<dbReference type="AlphaFoldDB" id="A0A1M5QII5"/>
<reference evidence="8 9" key="1">
    <citation type="submission" date="2016-11" db="EMBL/GenBank/DDBJ databases">
        <authorList>
            <person name="Jaros S."/>
            <person name="Januszkiewicz K."/>
            <person name="Wedrychowicz H."/>
        </authorList>
    </citation>
    <scope>NUCLEOTIDE SEQUENCE [LARGE SCALE GENOMIC DNA]</scope>
    <source>
        <strain evidence="8 9">CGMCC 1.7049</strain>
    </source>
</reference>
<dbReference type="InterPro" id="IPR014307">
    <property type="entry name" value="Xanthine_DH_ssu"/>
</dbReference>
<dbReference type="Gene3D" id="1.10.150.120">
    <property type="entry name" value="[2Fe-2S]-binding domain"/>
    <property type="match status" value="1"/>
</dbReference>
<keyword evidence="4" id="KW-0560">Oxidoreductase</keyword>
<dbReference type="PROSITE" id="PS51085">
    <property type="entry name" value="2FE2S_FER_2"/>
    <property type="match status" value="1"/>
</dbReference>
<evidence type="ECO:0000259" key="6">
    <source>
        <dbReference type="PROSITE" id="PS51085"/>
    </source>
</evidence>
<feature type="domain" description="FAD-binding PCMH-type" evidence="7">
    <location>
        <begin position="193"/>
        <end position="368"/>
    </location>
</feature>
<dbReference type="OrthoDB" id="9775084at2"/>
<gene>
    <name evidence="8" type="ORF">SAMN04488068_2614</name>
</gene>
<dbReference type="InterPro" id="IPR012675">
    <property type="entry name" value="Beta-grasp_dom_sf"/>
</dbReference>
<dbReference type="RefSeq" id="WP_072898115.1">
    <property type="nucleotide sequence ID" value="NZ_FQWZ01000006.1"/>
</dbReference>
<dbReference type="Pfam" id="PF03450">
    <property type="entry name" value="CO_deh_flav_C"/>
    <property type="match status" value="1"/>
</dbReference>
<keyword evidence="5" id="KW-0408">Iron</keyword>
<dbReference type="Gene3D" id="3.30.465.10">
    <property type="match status" value="1"/>
</dbReference>
<dbReference type="CDD" id="cd00207">
    <property type="entry name" value="fer2"/>
    <property type="match status" value="1"/>
</dbReference>
<dbReference type="GO" id="GO:0004854">
    <property type="term" value="F:xanthine dehydrogenase activity"/>
    <property type="evidence" value="ECO:0007669"/>
    <property type="project" value="InterPro"/>
</dbReference>
<evidence type="ECO:0000256" key="2">
    <source>
        <dbReference type="ARBA" id="ARBA00022723"/>
    </source>
</evidence>
<dbReference type="PIRSF" id="PIRSF036557">
    <property type="entry name" value="XdhA_RC"/>
    <property type="match status" value="1"/>
</dbReference>
<proteinExistence type="predicted"/>
<dbReference type="InterPro" id="IPR016167">
    <property type="entry name" value="FAD-bd_PCMH_sub1"/>
</dbReference>
<dbReference type="STRING" id="490188.SAMN04488068_2614"/>
<dbReference type="InterPro" id="IPR001041">
    <property type="entry name" value="2Fe-2S_ferredoxin-type"/>
</dbReference>
<dbReference type="InterPro" id="IPR005107">
    <property type="entry name" value="CO_DH_flav_C"/>
</dbReference>
<dbReference type="SUPFAM" id="SSF55447">
    <property type="entry name" value="CO dehydrogenase flavoprotein C-terminal domain-like"/>
    <property type="match status" value="1"/>
</dbReference>
<dbReference type="GO" id="GO:0071949">
    <property type="term" value="F:FAD binding"/>
    <property type="evidence" value="ECO:0007669"/>
    <property type="project" value="InterPro"/>
</dbReference>
<keyword evidence="3" id="KW-0274">FAD</keyword>
<organism evidence="8 9">
    <name type="scientific">Hydrocarboniphaga daqingensis</name>
    <dbReference type="NCBI Taxonomy" id="490188"/>
    <lineage>
        <taxon>Bacteria</taxon>
        <taxon>Pseudomonadati</taxon>
        <taxon>Pseudomonadota</taxon>
        <taxon>Gammaproteobacteria</taxon>
        <taxon>Nevskiales</taxon>
        <taxon>Nevskiaceae</taxon>
        <taxon>Hydrocarboniphaga</taxon>
    </lineage>
</organism>
<dbReference type="InterPro" id="IPR016169">
    <property type="entry name" value="FAD-bd_PCMH_sub2"/>
</dbReference>
<dbReference type="InterPro" id="IPR036884">
    <property type="entry name" value="2Fe-2S-bd_dom_sf"/>
</dbReference>
<sequence length="496" mass="52546">MSDAIRFVLDGQTVTVADVAPTMTLLDYLREHAGRRGTKEGCAEGDCGACTVVLGELSPDGSAVDYRAVNSCIRFLPTIDGRELVTVESLRDGDTLHPVQQAIVDAHGSQCGFCTPGFVMSLLALYLATPDAAPTRERVIAALAGNLCRCTGYRPLIDAGCRMHQYPTPARWSAADADRAERVQALLALRRDQGLSLPGFQAPRTLKQLCEALAAQPQALLLAGGTDIGLWVTKLLRDLPPMVYLGDVAELRTIDTDADGRLRIGAAVSHTDAWAAIVARYPMLDELAQRFASPPVRNAGTLCGNLANGSPIGDAMPALIALGATIELHHHSGTTRCLPLDAFYLGYQQKDLAPGEFVAAVYVPAPQPAQRIASYKLSKRIEQDISAVCVGINLTLDADAVIVDARIAFGGMAATPQRAIATEAQLIGQTLSVASFDAAAAALATDFQPLSDLRASSAYRLRAAGNLLRRFALEQTQAATPLRTHALDAGSLDAPA</sequence>
<dbReference type="SUPFAM" id="SSF56176">
    <property type="entry name" value="FAD-binding/transporter-associated domain-like"/>
    <property type="match status" value="1"/>
</dbReference>
<dbReference type="SUPFAM" id="SSF54292">
    <property type="entry name" value="2Fe-2S ferredoxin-like"/>
    <property type="match status" value="1"/>
</dbReference>
<dbReference type="GO" id="GO:0051537">
    <property type="term" value="F:2 iron, 2 sulfur cluster binding"/>
    <property type="evidence" value="ECO:0007669"/>
    <property type="project" value="InterPro"/>
</dbReference>
<dbReference type="Gene3D" id="3.10.20.30">
    <property type="match status" value="1"/>
</dbReference>
<keyword evidence="2" id="KW-0479">Metal-binding</keyword>
<dbReference type="InterPro" id="IPR036318">
    <property type="entry name" value="FAD-bd_PCMH-like_sf"/>
</dbReference>